<dbReference type="STRING" id="571933.SAMN05216362_1592"/>
<reference evidence="2 3" key="1">
    <citation type="submission" date="2016-10" db="EMBL/GenBank/DDBJ databases">
        <authorList>
            <person name="de Groot N.N."/>
        </authorList>
    </citation>
    <scope>NUCLEOTIDE SEQUENCE [LARGE SCALE GENOMIC DNA]</scope>
    <source>
        <strain evidence="2 3">DSM 21633</strain>
    </source>
</reference>
<evidence type="ECO:0000256" key="1">
    <source>
        <dbReference type="SAM" id="Phobius"/>
    </source>
</evidence>
<accession>A0A1H9M943</accession>
<keyword evidence="3" id="KW-1185">Reference proteome</keyword>
<feature type="transmembrane region" description="Helical" evidence="1">
    <location>
        <begin position="7"/>
        <end position="26"/>
    </location>
</feature>
<keyword evidence="1" id="KW-1133">Transmembrane helix</keyword>
<organism evidence="2 3">
    <name type="scientific">Piscibacillus halophilus</name>
    <dbReference type="NCBI Taxonomy" id="571933"/>
    <lineage>
        <taxon>Bacteria</taxon>
        <taxon>Bacillati</taxon>
        <taxon>Bacillota</taxon>
        <taxon>Bacilli</taxon>
        <taxon>Bacillales</taxon>
        <taxon>Bacillaceae</taxon>
        <taxon>Piscibacillus</taxon>
    </lineage>
</organism>
<evidence type="ECO:0000313" key="3">
    <source>
        <dbReference type="Proteomes" id="UP000199427"/>
    </source>
</evidence>
<dbReference type="EMBL" id="FOES01000059">
    <property type="protein sequence ID" value="SER20280.1"/>
    <property type="molecule type" value="Genomic_DNA"/>
</dbReference>
<dbReference type="RefSeq" id="WP_177176404.1">
    <property type="nucleotide sequence ID" value="NZ_FOES01000059.1"/>
</dbReference>
<protein>
    <submittedName>
        <fullName evidence="2">Uncharacterized protein</fullName>
    </submittedName>
</protein>
<feature type="transmembrane region" description="Helical" evidence="1">
    <location>
        <begin position="32"/>
        <end position="53"/>
    </location>
</feature>
<dbReference type="Proteomes" id="UP000199427">
    <property type="component" value="Unassembled WGS sequence"/>
</dbReference>
<gene>
    <name evidence="2" type="ORF">SAMN05216362_1592</name>
</gene>
<evidence type="ECO:0000313" key="2">
    <source>
        <dbReference type="EMBL" id="SER20280.1"/>
    </source>
</evidence>
<proteinExistence type="predicted"/>
<dbReference type="AlphaFoldDB" id="A0A1H9M943"/>
<keyword evidence="1" id="KW-0812">Transmembrane</keyword>
<keyword evidence="1" id="KW-0472">Membrane</keyword>
<name>A0A1H9M943_9BACI</name>
<sequence>MKNNYTNLLVGLWIGFTIGFLIKSFYTNSLEWSQLVFWLIGATIGHVVIVFFIRKRG</sequence>